<dbReference type="KEGG" id="fcy:FRACYDRAFT_261936"/>
<dbReference type="InterPro" id="IPR051848">
    <property type="entry name" value="PGIP"/>
</dbReference>
<evidence type="ECO:0000313" key="10">
    <source>
        <dbReference type="EMBL" id="OEU14309.1"/>
    </source>
</evidence>
<evidence type="ECO:0000256" key="5">
    <source>
        <dbReference type="ARBA" id="ARBA00022737"/>
    </source>
</evidence>
<evidence type="ECO:0000256" key="4">
    <source>
        <dbReference type="ARBA" id="ARBA00022729"/>
    </source>
</evidence>
<dbReference type="GO" id="GO:0009653">
    <property type="term" value="P:anatomical structure morphogenesis"/>
    <property type="evidence" value="ECO:0007669"/>
    <property type="project" value="UniProtKB-ARBA"/>
</dbReference>
<dbReference type="PANTHER" id="PTHR48059:SF30">
    <property type="entry name" value="OS06G0587000 PROTEIN"/>
    <property type="match status" value="1"/>
</dbReference>
<dbReference type="EMBL" id="KV784360">
    <property type="protein sequence ID" value="OEU14309.1"/>
    <property type="molecule type" value="Genomic_DNA"/>
</dbReference>
<feature type="compositionally biased region" description="Low complexity" evidence="7">
    <location>
        <begin position="41"/>
        <end position="60"/>
    </location>
</feature>
<evidence type="ECO:0000256" key="6">
    <source>
        <dbReference type="ARBA" id="ARBA00023136"/>
    </source>
</evidence>
<feature type="transmembrane region" description="Helical" evidence="8">
    <location>
        <begin position="273"/>
        <end position="293"/>
    </location>
</feature>
<keyword evidence="5" id="KW-0677">Repeat</keyword>
<keyword evidence="8" id="KW-0812">Transmembrane</keyword>
<keyword evidence="6 8" id="KW-0472">Membrane</keyword>
<evidence type="ECO:0000313" key="11">
    <source>
        <dbReference type="Proteomes" id="UP000095751"/>
    </source>
</evidence>
<dbReference type="Pfam" id="PF23598">
    <property type="entry name" value="LRR_14"/>
    <property type="match status" value="1"/>
</dbReference>
<dbReference type="SMART" id="SM00369">
    <property type="entry name" value="LRR_TYP"/>
    <property type="match status" value="4"/>
</dbReference>
<dbReference type="SUPFAM" id="SSF52058">
    <property type="entry name" value="L domain-like"/>
    <property type="match status" value="1"/>
</dbReference>
<comment type="subcellular location">
    <subcellularLocation>
        <location evidence="1">Cell envelope</location>
    </subcellularLocation>
    <subcellularLocation>
        <location evidence="2">Membrane</location>
    </subcellularLocation>
</comment>
<dbReference type="GO" id="GO:0016020">
    <property type="term" value="C:membrane"/>
    <property type="evidence" value="ECO:0007669"/>
    <property type="project" value="UniProtKB-SubCell"/>
</dbReference>
<keyword evidence="8" id="KW-1133">Transmembrane helix</keyword>
<dbReference type="InParanoid" id="A0A1E7F848"/>
<feature type="region of interest" description="Disordered" evidence="7">
    <location>
        <begin position="1"/>
        <end position="64"/>
    </location>
</feature>
<evidence type="ECO:0000256" key="3">
    <source>
        <dbReference type="ARBA" id="ARBA00022614"/>
    </source>
</evidence>
<protein>
    <recommendedName>
        <fullName evidence="9">Disease resistance R13L4/SHOC-2-like LRR domain-containing protein</fullName>
    </recommendedName>
</protein>
<dbReference type="OrthoDB" id="204884at2759"/>
<organism evidence="10 11">
    <name type="scientific">Fragilariopsis cylindrus CCMP1102</name>
    <dbReference type="NCBI Taxonomy" id="635003"/>
    <lineage>
        <taxon>Eukaryota</taxon>
        <taxon>Sar</taxon>
        <taxon>Stramenopiles</taxon>
        <taxon>Ochrophyta</taxon>
        <taxon>Bacillariophyta</taxon>
        <taxon>Bacillariophyceae</taxon>
        <taxon>Bacillariophycidae</taxon>
        <taxon>Bacillariales</taxon>
        <taxon>Bacillariaceae</taxon>
        <taxon>Fragilariopsis</taxon>
    </lineage>
</organism>
<dbReference type="Pfam" id="PF00560">
    <property type="entry name" value="LRR_1"/>
    <property type="match status" value="2"/>
</dbReference>
<accession>A0A1E7F848</accession>
<keyword evidence="11" id="KW-1185">Reference proteome</keyword>
<dbReference type="FunFam" id="3.80.10.10:FF:000400">
    <property type="entry name" value="Nuclear pore complex protein NUP107"/>
    <property type="match status" value="1"/>
</dbReference>
<dbReference type="PANTHER" id="PTHR48059">
    <property type="entry name" value="POLYGALACTURONASE INHIBITOR 1"/>
    <property type="match status" value="1"/>
</dbReference>
<evidence type="ECO:0000259" key="9">
    <source>
        <dbReference type="Pfam" id="PF23598"/>
    </source>
</evidence>
<dbReference type="Proteomes" id="UP000095751">
    <property type="component" value="Unassembled WGS sequence"/>
</dbReference>
<dbReference type="InterPro" id="IPR055414">
    <property type="entry name" value="LRR_R13L4/SHOC2-like"/>
</dbReference>
<sequence length="1097" mass="120717">MDSKFTDTPSNDLSDGSKTPAVGFPCVDYDDDDDDDGVVKSSNIVNTSSTSSSDTNSTHTSTEDDHRLYPADCYSFLSLYGPRLNPGFFSFGVMVYLFQITFLILMVLSKVGGKKLGANGEVDNPSGDMIASFIHSNASYLVRATQFTALLCYVAFADASLRDVVRAVETFPRFDRIAKTDKVGCMVFSCTLRFTQGSLAITAALLLVITSSDVIDIILNFTAINFISALDDVAFELAKWGKYGPNFEKEAKRIEQLPLPKCMFRKHKHVRSMFTVGFFGLVLMSLMGAIIYAQESEKLWLTHTFRVEFHDSDLKSYTGCYNIDEDAIGRLEGYKRNVYKMSGESTHNAKFGYCKRDRRWILFKGPRDNACEAGENKLAQSSRTDTFDISTSYGDAWYSVSGTPLDLYLVNTLDDKCVSFDNGICDPEFNSIDYQYDGGDCCSATCSESACGFDGIEEAFGVPNISGDGFPDCRDPQMRPLTIYLDFVSSRYQQFRTYLAESGLDVLNKKYADVGTILDNIDEFVLDYINATGSDELEADYLMEHLSEEPEPTGMSPLVLDCDGKNVLSLNVNKSMTNRSQTVQVNDRAKCMLTIKSTASTFETTWYVNYKIFNDKDKGIQILQGSSEELTRVNFHRMPDCAVSELLNYVNKKSLSDDTSKKSIDWMMNDKLTHVVCENAFFIEKYALGVLNFAAPIKGSDDLGGLWIRNDERRCIWPSITCERGSVVKLGLDSSELSGKIAPEISLLTNLVEYNSYNNILTGTIPSEIGSLTKMESLSLTFNSLTGSIPSEIGSLTAMTELSLKYNYLTGSIPSEIGTLTAMTYLSIYNNSLTDSIPSEIGLLTSLEILDLDANSLTGFIPSEIGLLTSLDSIYLSSNSLTGSIPSEIGLLTALEWLNLASNFLTGSIPSEIGLLTSLGSLYLESNSLSGSIQSEIGLLTSLYGIQLSSNSLTGSIPSEIGLLTALEWLNLANNRLSGTIPSEISNVTSIKKIAFYNNSIDRDSIPSLLLPFIVEPCVVCNGEGSFDYVKSIDENVISWSDECSKNISDINNDLIYDMISVDECSLLIESQLRPANGSGKDTSGPATMTYDVHFFV</sequence>
<dbReference type="InterPro" id="IPR032675">
    <property type="entry name" value="LRR_dom_sf"/>
</dbReference>
<keyword evidence="4" id="KW-0732">Signal</keyword>
<evidence type="ECO:0000256" key="7">
    <source>
        <dbReference type="SAM" id="MobiDB-lite"/>
    </source>
</evidence>
<feature type="compositionally biased region" description="Polar residues" evidence="7">
    <location>
        <begin position="1"/>
        <end position="17"/>
    </location>
</feature>
<evidence type="ECO:0000256" key="2">
    <source>
        <dbReference type="ARBA" id="ARBA00004370"/>
    </source>
</evidence>
<proteinExistence type="predicted"/>
<gene>
    <name evidence="10" type="ORF">FRACYDRAFT_261936</name>
</gene>
<keyword evidence="3" id="KW-0433">Leucine-rich repeat</keyword>
<evidence type="ECO:0000256" key="1">
    <source>
        <dbReference type="ARBA" id="ARBA00004196"/>
    </source>
</evidence>
<feature type="domain" description="Disease resistance R13L4/SHOC-2-like LRR" evidence="9">
    <location>
        <begin position="815"/>
        <end position="926"/>
    </location>
</feature>
<dbReference type="FunFam" id="3.80.10.10:FF:000095">
    <property type="entry name" value="LRR receptor-like serine/threonine-protein kinase GSO1"/>
    <property type="match status" value="1"/>
</dbReference>
<feature type="transmembrane region" description="Helical" evidence="8">
    <location>
        <begin position="88"/>
        <end position="108"/>
    </location>
</feature>
<dbReference type="AlphaFoldDB" id="A0A1E7F848"/>
<reference evidence="10 11" key="1">
    <citation type="submission" date="2016-09" db="EMBL/GenBank/DDBJ databases">
        <title>Extensive genetic diversity and differential bi-allelic expression allows diatom success in the polar Southern Ocean.</title>
        <authorList>
            <consortium name="DOE Joint Genome Institute"/>
            <person name="Mock T."/>
            <person name="Otillar R.P."/>
            <person name="Strauss J."/>
            <person name="Dupont C."/>
            <person name="Frickenhaus S."/>
            <person name="Maumus F."/>
            <person name="Mcmullan M."/>
            <person name="Sanges R."/>
            <person name="Schmutz J."/>
            <person name="Toseland A."/>
            <person name="Valas R."/>
            <person name="Veluchamy A."/>
            <person name="Ward B.J."/>
            <person name="Allen A."/>
            <person name="Barry K."/>
            <person name="Falciatore A."/>
            <person name="Ferrante M."/>
            <person name="Fortunato A.E."/>
            <person name="Gloeckner G."/>
            <person name="Gruber A."/>
            <person name="Hipkin R."/>
            <person name="Janech M."/>
            <person name="Kroth P."/>
            <person name="Leese F."/>
            <person name="Lindquist E."/>
            <person name="Lyon B.R."/>
            <person name="Martin J."/>
            <person name="Mayer C."/>
            <person name="Parker M."/>
            <person name="Quesneville H."/>
            <person name="Raymond J."/>
            <person name="Uhlig C."/>
            <person name="Valentin K.U."/>
            <person name="Worden A.Z."/>
            <person name="Armbrust E.V."/>
            <person name="Bowler C."/>
            <person name="Green B."/>
            <person name="Moulton V."/>
            <person name="Van Oosterhout C."/>
            <person name="Grigoriev I."/>
        </authorList>
    </citation>
    <scope>NUCLEOTIDE SEQUENCE [LARGE SCALE GENOMIC DNA]</scope>
    <source>
        <strain evidence="10 11">CCMP1102</strain>
    </source>
</reference>
<dbReference type="InterPro" id="IPR001611">
    <property type="entry name" value="Leu-rich_rpt"/>
</dbReference>
<evidence type="ECO:0000256" key="8">
    <source>
        <dbReference type="SAM" id="Phobius"/>
    </source>
</evidence>
<name>A0A1E7F848_9STRA</name>
<dbReference type="InterPro" id="IPR003591">
    <property type="entry name" value="Leu-rich_rpt_typical-subtyp"/>
</dbReference>
<dbReference type="Gene3D" id="3.80.10.10">
    <property type="entry name" value="Ribonuclease Inhibitor"/>
    <property type="match status" value="3"/>
</dbReference>